<reference evidence="1" key="1">
    <citation type="submission" date="2021-06" db="EMBL/GenBank/DDBJ databases">
        <authorList>
            <person name="Kallberg Y."/>
            <person name="Tangrot J."/>
            <person name="Rosling A."/>
        </authorList>
    </citation>
    <scope>NUCLEOTIDE SEQUENCE</scope>
    <source>
        <strain evidence="1">87-6 pot B 2015</strain>
    </source>
</reference>
<evidence type="ECO:0000313" key="1">
    <source>
        <dbReference type="EMBL" id="CAG8606595.1"/>
    </source>
</evidence>
<feature type="non-terminal residue" evidence="1">
    <location>
        <position position="1"/>
    </location>
</feature>
<sequence>LARNPTIDFDVNKWTKDDTVLMNSTIGKFIPLIQFYDLSAEDFFNRVLPYEELIIRELKQKILKAHILPGSAKTVPKSFRSSSDDQIG</sequence>
<proteinExistence type="predicted"/>
<dbReference type="EMBL" id="CAJVPP010002636">
    <property type="protein sequence ID" value="CAG8606595.1"/>
    <property type="molecule type" value="Genomic_DNA"/>
</dbReference>
<accession>A0A9N9CLW1</accession>
<gene>
    <name evidence="1" type="ORF">FMOSSE_LOCUS9234</name>
</gene>
<evidence type="ECO:0000313" key="2">
    <source>
        <dbReference type="Proteomes" id="UP000789375"/>
    </source>
</evidence>
<comment type="caution">
    <text evidence="1">The sequence shown here is derived from an EMBL/GenBank/DDBJ whole genome shotgun (WGS) entry which is preliminary data.</text>
</comment>
<protein>
    <submittedName>
        <fullName evidence="1">9972_t:CDS:1</fullName>
    </submittedName>
</protein>
<keyword evidence="2" id="KW-1185">Reference proteome</keyword>
<name>A0A9N9CLW1_FUNMO</name>
<dbReference type="Proteomes" id="UP000789375">
    <property type="component" value="Unassembled WGS sequence"/>
</dbReference>
<dbReference type="AlphaFoldDB" id="A0A9N9CLW1"/>
<organism evidence="1 2">
    <name type="scientific">Funneliformis mosseae</name>
    <name type="common">Endomycorrhizal fungus</name>
    <name type="synonym">Glomus mosseae</name>
    <dbReference type="NCBI Taxonomy" id="27381"/>
    <lineage>
        <taxon>Eukaryota</taxon>
        <taxon>Fungi</taxon>
        <taxon>Fungi incertae sedis</taxon>
        <taxon>Mucoromycota</taxon>
        <taxon>Glomeromycotina</taxon>
        <taxon>Glomeromycetes</taxon>
        <taxon>Glomerales</taxon>
        <taxon>Glomeraceae</taxon>
        <taxon>Funneliformis</taxon>
    </lineage>
</organism>